<dbReference type="GO" id="GO:0016614">
    <property type="term" value="F:oxidoreductase activity, acting on CH-OH group of donors"/>
    <property type="evidence" value="ECO:0007669"/>
    <property type="project" value="InterPro"/>
</dbReference>
<dbReference type="PROSITE" id="PS51379">
    <property type="entry name" value="4FE4S_FER_2"/>
    <property type="match status" value="1"/>
</dbReference>
<dbReference type="InterPro" id="IPR007867">
    <property type="entry name" value="GMC_OxRtase_C"/>
</dbReference>
<dbReference type="OrthoDB" id="346033at2157"/>
<dbReference type="Pfam" id="PF13450">
    <property type="entry name" value="NAD_binding_8"/>
    <property type="match status" value="1"/>
</dbReference>
<evidence type="ECO:0000259" key="5">
    <source>
        <dbReference type="PROSITE" id="PS51379"/>
    </source>
</evidence>
<evidence type="ECO:0000256" key="1">
    <source>
        <dbReference type="ARBA" id="ARBA00010790"/>
    </source>
</evidence>
<reference evidence="6 7" key="1">
    <citation type="submission" date="2018-06" db="EMBL/GenBank/DDBJ databases">
        <title>Draft genome sequence of hyperthermophilic methanogen Methanothermobacter tenebrarum sp. MCM-B 1447.</title>
        <authorList>
            <person name="Pore S.D."/>
            <person name="Dagar S."/>
            <person name="Dhakephalkar P.K."/>
        </authorList>
    </citation>
    <scope>NUCLEOTIDE SEQUENCE [LARGE SCALE GENOMIC DNA]</scope>
    <source>
        <strain evidence="6 7">MCM B 1447</strain>
    </source>
</reference>
<evidence type="ECO:0000313" key="7">
    <source>
        <dbReference type="Proteomes" id="UP000249782"/>
    </source>
</evidence>
<evidence type="ECO:0000256" key="2">
    <source>
        <dbReference type="ARBA" id="ARBA00022630"/>
    </source>
</evidence>
<dbReference type="PANTHER" id="PTHR46056:SF12">
    <property type="entry name" value="LONG-CHAIN-ALCOHOL OXIDASE"/>
    <property type="match status" value="1"/>
</dbReference>
<accession>A0A328PDJ5</accession>
<dbReference type="InterPro" id="IPR036188">
    <property type="entry name" value="FAD/NAD-bd_sf"/>
</dbReference>
<sequence length="396" mass="42450">MVIVVGSGAGGATIARELAKNGTQVTIIEKGPIVPSKHAFKCYDPPPHGVDLLKTSCVGGSTLVAAGNAIRVLEDDLKDYGINITKELDEIEKELNVKPLPKTHLGDGTKLIMEGAHSLGLPIRRMPKFINPEKCKPCGKCAFGCPRDAKWSAKEFIEDATRWGAELIQETEVKNLIIEDNRIRGVKTSDGPLYDEIVILAAGAVGTPRLLLRSGINAGETFFMDTFITVGGILKDIRFNEEVQMNAIIEMENFILAPHFATLIAKELKKEGYKEKDIIGLMVKIADENKGKVKLDGIIKENTFNDIKLLARGSAIAGSILSNIGVDTSTIVSTHPRGAHPGGTAPIGKVVDESLETSIKGLYIADASVLPKAPGAPPILTIMALALKLAKHILKG</sequence>
<keyword evidence="7" id="KW-1185">Reference proteome</keyword>
<dbReference type="InterPro" id="IPR000172">
    <property type="entry name" value="GMC_OxRdtase_N"/>
</dbReference>
<dbReference type="SUPFAM" id="SSF51905">
    <property type="entry name" value="FAD/NAD(P)-binding domain"/>
    <property type="match status" value="1"/>
</dbReference>
<dbReference type="PANTHER" id="PTHR46056">
    <property type="entry name" value="LONG-CHAIN-ALCOHOL OXIDASE"/>
    <property type="match status" value="1"/>
</dbReference>
<evidence type="ECO:0000256" key="4">
    <source>
        <dbReference type="ARBA" id="ARBA00023002"/>
    </source>
</evidence>
<comment type="caution">
    <text evidence="6">The sequence shown here is derived from an EMBL/GenBank/DDBJ whole genome shotgun (WGS) entry which is preliminary data.</text>
</comment>
<organism evidence="6 7">
    <name type="scientific">Methanothermobacter tenebrarum</name>
    <dbReference type="NCBI Taxonomy" id="680118"/>
    <lineage>
        <taxon>Archaea</taxon>
        <taxon>Methanobacteriati</taxon>
        <taxon>Methanobacteriota</taxon>
        <taxon>Methanomada group</taxon>
        <taxon>Methanobacteria</taxon>
        <taxon>Methanobacteriales</taxon>
        <taxon>Methanobacteriaceae</taxon>
        <taxon>Methanothermobacter</taxon>
    </lineage>
</organism>
<gene>
    <name evidence="6" type="ORF">DPC56_03555</name>
</gene>
<evidence type="ECO:0000313" key="6">
    <source>
        <dbReference type="EMBL" id="RAO79393.1"/>
    </source>
</evidence>
<keyword evidence="3" id="KW-0274">FAD</keyword>
<dbReference type="Pfam" id="PF00732">
    <property type="entry name" value="GMC_oxred_N"/>
    <property type="match status" value="1"/>
</dbReference>
<keyword evidence="4" id="KW-0560">Oxidoreductase</keyword>
<evidence type="ECO:0000256" key="3">
    <source>
        <dbReference type="ARBA" id="ARBA00022827"/>
    </source>
</evidence>
<feature type="domain" description="4Fe-4S ferredoxin-type" evidence="5">
    <location>
        <begin position="126"/>
        <end position="155"/>
    </location>
</feature>
<keyword evidence="2" id="KW-0285">Flavoprotein</keyword>
<dbReference type="AlphaFoldDB" id="A0A328PDJ5"/>
<proteinExistence type="inferred from homology"/>
<dbReference type="Proteomes" id="UP000249782">
    <property type="component" value="Unassembled WGS sequence"/>
</dbReference>
<dbReference type="InterPro" id="IPR017896">
    <property type="entry name" value="4Fe4S_Fe-S-bd"/>
</dbReference>
<dbReference type="Pfam" id="PF05199">
    <property type="entry name" value="GMC_oxred_C"/>
    <property type="match status" value="1"/>
</dbReference>
<dbReference type="Gene3D" id="3.50.50.60">
    <property type="entry name" value="FAD/NAD(P)-binding domain"/>
    <property type="match status" value="2"/>
</dbReference>
<dbReference type="RefSeq" id="WP_112093681.1">
    <property type="nucleotide sequence ID" value="NZ_QLOE01000003.1"/>
</dbReference>
<protein>
    <submittedName>
        <fullName evidence="6">Ferredoxin</fullName>
    </submittedName>
</protein>
<dbReference type="GO" id="GO:0050660">
    <property type="term" value="F:flavin adenine dinucleotide binding"/>
    <property type="evidence" value="ECO:0007669"/>
    <property type="project" value="InterPro"/>
</dbReference>
<comment type="similarity">
    <text evidence="1">Belongs to the GMC oxidoreductase family.</text>
</comment>
<name>A0A328PDJ5_9EURY</name>
<dbReference type="EMBL" id="QLOE01000003">
    <property type="protein sequence ID" value="RAO79393.1"/>
    <property type="molecule type" value="Genomic_DNA"/>
</dbReference>